<protein>
    <submittedName>
        <fullName evidence="1">Uncharacterized protein</fullName>
    </submittedName>
</protein>
<organism evidence="1 2">
    <name type="scientific">Acinetobacter phage vB_AbaM_B09_Aci05</name>
    <dbReference type="NCBI Taxonomy" id="2315458"/>
    <lineage>
        <taxon>Viruses</taxon>
        <taxon>Duplodnaviria</taxon>
        <taxon>Heunggongvirae</taxon>
        <taxon>Uroviricota</taxon>
        <taxon>Caudoviricetes</taxon>
        <taxon>Saclayvirus</taxon>
        <taxon>Saclayvirus Aci05</taxon>
    </lineage>
</organism>
<reference evidence="1 2" key="1">
    <citation type="submission" date="2018-08" db="EMBL/GenBank/DDBJ databases">
        <title>Complete genome sequence of five Acinetobacter baumannii phages from Abidjan, Cote d'Ivoire.</title>
        <authorList>
            <person name="Essoh C."/>
            <person name="Vernadet J.-P."/>
            <person name="Vergnaud G."/>
            <person name="Resch G."/>
            <person name="Pourcel C."/>
        </authorList>
    </citation>
    <scope>NUCLEOTIDE SEQUENCE [LARGE SCALE GENOMIC DNA]</scope>
</reference>
<evidence type="ECO:0000313" key="2">
    <source>
        <dbReference type="Proteomes" id="UP000269940"/>
    </source>
</evidence>
<accession>A0A386KCD7</accession>
<proteinExistence type="predicted"/>
<dbReference type="EMBL" id="MH746814">
    <property type="protein sequence ID" value="AYD82432.1"/>
    <property type="molecule type" value="Genomic_DNA"/>
</dbReference>
<sequence length="79" mass="9015">MKLFLVINEKAGECIGFNDLADAQHAATGKNFNLEQRQGWYSSLGSEYRESIIEDEDEQFRIAEVEIDLATLKNAEDFK</sequence>
<evidence type="ECO:0000313" key="1">
    <source>
        <dbReference type="EMBL" id="AYD82432.1"/>
    </source>
</evidence>
<dbReference type="Proteomes" id="UP000269940">
    <property type="component" value="Segment"/>
</dbReference>
<gene>
    <name evidence="1" type="ORF">Aci05_137</name>
</gene>
<keyword evidence="2" id="KW-1185">Reference proteome</keyword>
<name>A0A386KCD7_9CAUD</name>